<evidence type="ECO:0000256" key="2">
    <source>
        <dbReference type="ARBA" id="ARBA00022729"/>
    </source>
</evidence>
<evidence type="ECO:0000313" key="4">
    <source>
        <dbReference type="EMBL" id="HEC67645.1"/>
    </source>
</evidence>
<protein>
    <recommendedName>
        <fullName evidence="3">Leucine-binding protein domain-containing protein</fullName>
    </recommendedName>
</protein>
<dbReference type="InterPro" id="IPR028082">
    <property type="entry name" value="Peripla_BP_I"/>
</dbReference>
<dbReference type="Gene3D" id="3.40.50.2300">
    <property type="match status" value="2"/>
</dbReference>
<accession>A0A7C1ZLM6</accession>
<dbReference type="Pfam" id="PF13458">
    <property type="entry name" value="Peripla_BP_6"/>
    <property type="match status" value="1"/>
</dbReference>
<gene>
    <name evidence="4" type="ORF">ENI35_02360</name>
</gene>
<dbReference type="InterPro" id="IPR051010">
    <property type="entry name" value="BCAA_transport"/>
</dbReference>
<keyword evidence="2" id="KW-0732">Signal</keyword>
<feature type="domain" description="Leucine-binding protein" evidence="3">
    <location>
        <begin position="34"/>
        <end position="370"/>
    </location>
</feature>
<evidence type="ECO:0000259" key="3">
    <source>
        <dbReference type="Pfam" id="PF13458"/>
    </source>
</evidence>
<dbReference type="EMBL" id="DRIH01000075">
    <property type="protein sequence ID" value="HEC67645.1"/>
    <property type="molecule type" value="Genomic_DNA"/>
</dbReference>
<dbReference type="AlphaFoldDB" id="A0A7C1ZLM6"/>
<dbReference type="PANTHER" id="PTHR30483:SF6">
    <property type="entry name" value="PERIPLASMIC BINDING PROTEIN OF ABC TRANSPORTER FOR NATURAL AMINO ACIDS"/>
    <property type="match status" value="1"/>
</dbReference>
<proteinExistence type="inferred from homology"/>
<comment type="similarity">
    <text evidence="1">Belongs to the leucine-binding protein family.</text>
</comment>
<dbReference type="InterPro" id="IPR028081">
    <property type="entry name" value="Leu-bd"/>
</dbReference>
<comment type="caution">
    <text evidence="4">The sequence shown here is derived from an EMBL/GenBank/DDBJ whole genome shotgun (WGS) entry which is preliminary data.</text>
</comment>
<dbReference type="PANTHER" id="PTHR30483">
    <property type="entry name" value="LEUCINE-SPECIFIC-BINDING PROTEIN"/>
    <property type="match status" value="1"/>
</dbReference>
<reference evidence="4" key="1">
    <citation type="journal article" date="2020" name="mSystems">
        <title>Genome- and Community-Level Interaction Insights into Carbon Utilization and Element Cycling Functions of Hydrothermarchaeota in Hydrothermal Sediment.</title>
        <authorList>
            <person name="Zhou Z."/>
            <person name="Liu Y."/>
            <person name="Xu W."/>
            <person name="Pan J."/>
            <person name="Luo Z.H."/>
            <person name="Li M."/>
        </authorList>
    </citation>
    <scope>NUCLEOTIDE SEQUENCE [LARGE SCALE GENOMIC DNA]</scope>
    <source>
        <strain evidence="4">HyVt-389</strain>
    </source>
</reference>
<dbReference type="Proteomes" id="UP000885738">
    <property type="component" value="Unassembled WGS sequence"/>
</dbReference>
<dbReference type="CDD" id="cd06339">
    <property type="entry name" value="PBP1_YraM_LppC_lipoprotein-like"/>
    <property type="match status" value="1"/>
</dbReference>
<sequence>MKRLLIGLFFFLFFIPSVFAFNFWSSFGYDVCCLLPLNGENKKLGENVLKGLLLGLDVLKGSSFSVFVYDSGGISETALYALKNMEAQNCDVLIALLGKNTAQPVISKAYKIGLPVIALTAESNIPKGKGFIYRDFITPEIQIENLLDLVMKKLNYTSFAVFYPEDQYGKSYLRLFLLEVGKRGGSVVKIVSYPPKTTDFAIQIKSLIGKMIANKKPEEILKNPVHFPFDAVFIPDNALTSAFIISQFAYYNAKNLVFLGTALWDTPEFAKMVKGYCRAAYFPTGFTLQAKQPWVKQFINDFRKNYHAFPDYLSAQGYEVGRILLYLKNLNRLPPKNIHETIQNFPGTTGLTSFLPNGEVIKKIYIMEIKHGKCSLIP</sequence>
<organism evidence="4">
    <name type="scientific">Desulfofervidus auxilii</name>
    <dbReference type="NCBI Taxonomy" id="1621989"/>
    <lineage>
        <taxon>Bacteria</taxon>
        <taxon>Pseudomonadati</taxon>
        <taxon>Thermodesulfobacteriota</taxon>
        <taxon>Candidatus Desulfofervidia</taxon>
        <taxon>Candidatus Desulfofervidales</taxon>
        <taxon>Candidatus Desulfofervidaceae</taxon>
        <taxon>Candidatus Desulfofervidus</taxon>
    </lineage>
</organism>
<evidence type="ECO:0000256" key="1">
    <source>
        <dbReference type="ARBA" id="ARBA00010062"/>
    </source>
</evidence>
<name>A0A7C1ZLM6_DESA2</name>
<dbReference type="SUPFAM" id="SSF53822">
    <property type="entry name" value="Periplasmic binding protein-like I"/>
    <property type="match status" value="1"/>
</dbReference>